<comment type="caution">
    <text evidence="1">The sequence shown here is derived from an EMBL/GenBank/DDBJ whole genome shotgun (WGS) entry which is preliminary data.</text>
</comment>
<reference evidence="1" key="1">
    <citation type="journal article" date="2014" name="Front. Microbiol.">
        <title>High frequency of phylogenetically diverse reductive dehalogenase-homologous genes in deep subseafloor sedimentary metagenomes.</title>
        <authorList>
            <person name="Kawai M."/>
            <person name="Futagami T."/>
            <person name="Toyoda A."/>
            <person name="Takaki Y."/>
            <person name="Nishi S."/>
            <person name="Hori S."/>
            <person name="Arai W."/>
            <person name="Tsubouchi T."/>
            <person name="Morono Y."/>
            <person name="Uchiyama I."/>
            <person name="Ito T."/>
            <person name="Fujiyama A."/>
            <person name="Inagaki F."/>
            <person name="Takami H."/>
        </authorList>
    </citation>
    <scope>NUCLEOTIDE SEQUENCE</scope>
    <source>
        <strain evidence="1">Expedition CK06-06</strain>
    </source>
</reference>
<organism evidence="1">
    <name type="scientific">marine sediment metagenome</name>
    <dbReference type="NCBI Taxonomy" id="412755"/>
    <lineage>
        <taxon>unclassified sequences</taxon>
        <taxon>metagenomes</taxon>
        <taxon>ecological metagenomes</taxon>
    </lineage>
</organism>
<sequence>MTDGRHMRRIIGKADLVTTISIHDIDFPFPSRSEEKAILPGVPEGGGMALVLVLVPGYMLQEEATLLRPKVL</sequence>
<accession>X1QVY8</accession>
<gene>
    <name evidence="1" type="ORF">S12H4_04022</name>
</gene>
<proteinExistence type="predicted"/>
<name>X1QVY8_9ZZZZ</name>
<evidence type="ECO:0000313" key="1">
    <source>
        <dbReference type="EMBL" id="GAI72438.1"/>
    </source>
</evidence>
<dbReference type="EMBL" id="BARW01001192">
    <property type="protein sequence ID" value="GAI72438.1"/>
    <property type="molecule type" value="Genomic_DNA"/>
</dbReference>
<protein>
    <submittedName>
        <fullName evidence="1">Uncharacterized protein</fullName>
    </submittedName>
</protein>
<dbReference type="AlphaFoldDB" id="X1QVY8"/>